<dbReference type="PANTHER" id="PTHR46847:SF1">
    <property type="entry name" value="D-ALLOSE-BINDING PERIPLASMIC PROTEIN-RELATED"/>
    <property type="match status" value="1"/>
</dbReference>
<reference evidence="6 7" key="1">
    <citation type="submission" date="2019-07" db="EMBL/GenBank/DDBJ databases">
        <title>Whole genome shotgun sequence of Microvirga aerophila NBRC 106136.</title>
        <authorList>
            <person name="Hosoyama A."/>
            <person name="Uohara A."/>
            <person name="Ohji S."/>
            <person name="Ichikawa N."/>
        </authorList>
    </citation>
    <scope>NUCLEOTIDE SEQUENCE [LARGE SCALE GENOMIC DNA]</scope>
    <source>
        <strain evidence="6 7">NBRC 106136</strain>
    </source>
</reference>
<evidence type="ECO:0000313" key="6">
    <source>
        <dbReference type="EMBL" id="GEO17488.1"/>
    </source>
</evidence>
<gene>
    <name evidence="6" type="ORF">MAE02_51840</name>
</gene>
<dbReference type="AlphaFoldDB" id="A0A512BZW0"/>
<evidence type="ECO:0000313" key="7">
    <source>
        <dbReference type="Proteomes" id="UP000321085"/>
    </source>
</evidence>
<sequence length="369" mass="38854">MKRQDLCLLALSLCTPLLAAYPAAADTVSDAKAFVEKVTKPNPPWDGPTTGPRAVKGKTIVYVSADQRNGGARGVGEGVTEAAQKVGWTVRVLDGQGTVSGRSSALNQAIASKPDAIVLGAIDATEQASAVEEAAKQGIVVLGWHSFATPGPSSKLPIFTNITTDPLQVAKAAASYAVADSDGKVGAVIFTDSVYEIAIAKSNAMADVIKACSTCKLLEVIDTPLSDVATRMPQLTTSLLQRYGKNMTYALSINDLTFDFMAPSLASAGIPGNGYPRNISAGDGSEVAFQRIRQGEYQVGTVAEPLRLHGWQIIDEANRAFNKEKPSGYVAPAHLFLPSNIKSDGGPKNTYDPENGYTDSYLKIWSAGS</sequence>
<organism evidence="6 7">
    <name type="scientific">Microvirga aerophila</name>
    <dbReference type="NCBI Taxonomy" id="670291"/>
    <lineage>
        <taxon>Bacteria</taxon>
        <taxon>Pseudomonadati</taxon>
        <taxon>Pseudomonadota</taxon>
        <taxon>Alphaproteobacteria</taxon>
        <taxon>Hyphomicrobiales</taxon>
        <taxon>Methylobacteriaceae</taxon>
        <taxon>Microvirga</taxon>
    </lineage>
</organism>
<dbReference type="Gene3D" id="3.40.50.2300">
    <property type="match status" value="2"/>
</dbReference>
<evidence type="ECO:0000256" key="4">
    <source>
        <dbReference type="SAM" id="SignalP"/>
    </source>
</evidence>
<comment type="similarity">
    <text evidence="2">Belongs to the bacterial solute-binding protein 2 family.</text>
</comment>
<feature type="domain" description="Periplasmic binding protein" evidence="5">
    <location>
        <begin position="61"/>
        <end position="324"/>
    </location>
</feature>
<dbReference type="Proteomes" id="UP000321085">
    <property type="component" value="Unassembled WGS sequence"/>
</dbReference>
<feature type="chain" id="PRO_5022135309" evidence="4">
    <location>
        <begin position="20"/>
        <end position="369"/>
    </location>
</feature>
<evidence type="ECO:0000256" key="3">
    <source>
        <dbReference type="ARBA" id="ARBA00022729"/>
    </source>
</evidence>
<comment type="subcellular location">
    <subcellularLocation>
        <location evidence="1">Cell envelope</location>
    </subcellularLocation>
</comment>
<dbReference type="CDD" id="cd06315">
    <property type="entry name" value="PBP1_ABC_sugar_binding-like"/>
    <property type="match status" value="1"/>
</dbReference>
<dbReference type="EMBL" id="BJYU01000107">
    <property type="protein sequence ID" value="GEO17488.1"/>
    <property type="molecule type" value="Genomic_DNA"/>
</dbReference>
<accession>A0A512BZW0</accession>
<keyword evidence="7" id="KW-1185">Reference proteome</keyword>
<dbReference type="SUPFAM" id="SSF53822">
    <property type="entry name" value="Periplasmic binding protein-like I"/>
    <property type="match status" value="1"/>
</dbReference>
<dbReference type="InterPro" id="IPR025997">
    <property type="entry name" value="SBP_2_dom"/>
</dbReference>
<name>A0A512BZW0_9HYPH</name>
<dbReference type="InterPro" id="IPR028082">
    <property type="entry name" value="Peripla_BP_I"/>
</dbReference>
<dbReference type="GO" id="GO:0030313">
    <property type="term" value="C:cell envelope"/>
    <property type="evidence" value="ECO:0007669"/>
    <property type="project" value="UniProtKB-SubCell"/>
</dbReference>
<comment type="caution">
    <text evidence="6">The sequence shown here is derived from an EMBL/GenBank/DDBJ whole genome shotgun (WGS) entry which is preliminary data.</text>
</comment>
<evidence type="ECO:0000256" key="1">
    <source>
        <dbReference type="ARBA" id="ARBA00004196"/>
    </source>
</evidence>
<dbReference type="Pfam" id="PF13407">
    <property type="entry name" value="Peripla_BP_4"/>
    <property type="match status" value="1"/>
</dbReference>
<dbReference type="RefSeq" id="WP_147022442.1">
    <property type="nucleotide sequence ID" value="NZ_BJYU01000107.1"/>
</dbReference>
<dbReference type="PANTHER" id="PTHR46847">
    <property type="entry name" value="D-ALLOSE-BINDING PERIPLASMIC PROTEIN-RELATED"/>
    <property type="match status" value="1"/>
</dbReference>
<proteinExistence type="inferred from homology"/>
<feature type="signal peptide" evidence="4">
    <location>
        <begin position="1"/>
        <end position="19"/>
    </location>
</feature>
<keyword evidence="3 4" id="KW-0732">Signal</keyword>
<evidence type="ECO:0000256" key="2">
    <source>
        <dbReference type="ARBA" id="ARBA00007639"/>
    </source>
</evidence>
<dbReference type="GO" id="GO:0030246">
    <property type="term" value="F:carbohydrate binding"/>
    <property type="evidence" value="ECO:0007669"/>
    <property type="project" value="UniProtKB-ARBA"/>
</dbReference>
<evidence type="ECO:0000259" key="5">
    <source>
        <dbReference type="Pfam" id="PF13407"/>
    </source>
</evidence>
<protein>
    <submittedName>
        <fullName evidence="6">Sugar ABC transporter substrate-binding protein</fullName>
    </submittedName>
</protein>